<dbReference type="PANTHER" id="PTHR48063">
    <property type="entry name" value="LRR RECEPTOR-LIKE KINASE"/>
    <property type="match status" value="1"/>
</dbReference>
<evidence type="ECO:0000313" key="8">
    <source>
        <dbReference type="Proteomes" id="UP000283530"/>
    </source>
</evidence>
<dbReference type="Proteomes" id="UP000283530">
    <property type="component" value="Unassembled WGS sequence"/>
</dbReference>
<evidence type="ECO:0000256" key="6">
    <source>
        <dbReference type="ARBA" id="ARBA00023180"/>
    </source>
</evidence>
<evidence type="ECO:0000256" key="4">
    <source>
        <dbReference type="ARBA" id="ARBA00022989"/>
    </source>
</evidence>
<keyword evidence="2" id="KW-0812">Transmembrane</keyword>
<keyword evidence="6" id="KW-0325">Glycoprotein</keyword>
<accession>A0A3S3MUA2</accession>
<dbReference type="EMBL" id="QPKB01000003">
    <property type="protein sequence ID" value="RWR79640.1"/>
    <property type="molecule type" value="Genomic_DNA"/>
</dbReference>
<evidence type="ECO:0000256" key="3">
    <source>
        <dbReference type="ARBA" id="ARBA00022729"/>
    </source>
</evidence>
<evidence type="ECO:0000313" key="7">
    <source>
        <dbReference type="EMBL" id="RWR79640.1"/>
    </source>
</evidence>
<comment type="subcellular location">
    <subcellularLocation>
        <location evidence="1">Membrane</location>
        <topology evidence="1">Single-pass type I membrane protein</topology>
    </subcellularLocation>
</comment>
<keyword evidence="3" id="KW-0732">Signal</keyword>
<evidence type="ECO:0000256" key="1">
    <source>
        <dbReference type="ARBA" id="ARBA00004479"/>
    </source>
</evidence>
<dbReference type="STRING" id="337451.A0A3S3MUA2"/>
<proteinExistence type="predicted"/>
<keyword evidence="7" id="KW-0675">Receptor</keyword>
<dbReference type="SUPFAM" id="SSF52058">
    <property type="entry name" value="L domain-like"/>
    <property type="match status" value="1"/>
</dbReference>
<organism evidence="7 8">
    <name type="scientific">Cinnamomum micranthum f. kanehirae</name>
    <dbReference type="NCBI Taxonomy" id="337451"/>
    <lineage>
        <taxon>Eukaryota</taxon>
        <taxon>Viridiplantae</taxon>
        <taxon>Streptophyta</taxon>
        <taxon>Embryophyta</taxon>
        <taxon>Tracheophyta</taxon>
        <taxon>Spermatophyta</taxon>
        <taxon>Magnoliopsida</taxon>
        <taxon>Magnoliidae</taxon>
        <taxon>Laurales</taxon>
        <taxon>Lauraceae</taxon>
        <taxon>Cinnamomum</taxon>
    </lineage>
</organism>
<comment type="caution">
    <text evidence="7">The sequence shown here is derived from an EMBL/GenBank/DDBJ whole genome shotgun (WGS) entry which is preliminary data.</text>
</comment>
<gene>
    <name evidence="7" type="ORF">CKAN_00822400</name>
</gene>
<dbReference type="Gene3D" id="3.80.10.10">
    <property type="entry name" value="Ribonuclease Inhibitor"/>
    <property type="match status" value="1"/>
</dbReference>
<reference evidence="7 8" key="1">
    <citation type="journal article" date="2019" name="Nat. Plants">
        <title>Stout camphor tree genome fills gaps in understanding of flowering plant genome evolution.</title>
        <authorList>
            <person name="Chaw S.M."/>
            <person name="Liu Y.C."/>
            <person name="Wu Y.W."/>
            <person name="Wang H.Y."/>
            <person name="Lin C.I."/>
            <person name="Wu C.S."/>
            <person name="Ke H.M."/>
            <person name="Chang L.Y."/>
            <person name="Hsu C.Y."/>
            <person name="Yang H.T."/>
            <person name="Sudianto E."/>
            <person name="Hsu M.H."/>
            <person name="Wu K.P."/>
            <person name="Wang L.N."/>
            <person name="Leebens-Mack J.H."/>
            <person name="Tsai I.J."/>
        </authorList>
    </citation>
    <scope>NUCLEOTIDE SEQUENCE [LARGE SCALE GENOMIC DNA]</scope>
    <source>
        <strain evidence="8">cv. Chaw 1501</strain>
        <tissue evidence="7">Young leaves</tissue>
    </source>
</reference>
<dbReference type="GO" id="GO:0016020">
    <property type="term" value="C:membrane"/>
    <property type="evidence" value="ECO:0007669"/>
    <property type="project" value="UniProtKB-SubCell"/>
</dbReference>
<sequence>MLMRGINSELKLLYPSKFTAINGTISPSLFTLVHLKYLDLSFNNFHFSKIPGQFANLKSLIYLNLSNSMFSDSITTQFTNLSSLQLLDLSCATEIPDFSSMSYSLSNLKPSFDSRFSYNPNGHLACMNLKWLQGLLNLRVLMLDGVDLSQYLSICSYQLGRDPIISA</sequence>
<dbReference type="InterPro" id="IPR032675">
    <property type="entry name" value="LRR_dom_sf"/>
</dbReference>
<name>A0A3S3MUA2_9MAGN</name>
<dbReference type="OrthoDB" id="1600340at2759"/>
<dbReference type="PANTHER" id="PTHR48063:SF84">
    <property type="entry name" value="LRR RECEPTOR-LIKE SERINE_THREONINE-PROTEIN KINASE FLS2"/>
    <property type="match status" value="1"/>
</dbReference>
<dbReference type="InterPro" id="IPR046956">
    <property type="entry name" value="RLP23-like"/>
</dbReference>
<protein>
    <submittedName>
        <fullName evidence="7">Receptor-like protein 12</fullName>
    </submittedName>
</protein>
<keyword evidence="5" id="KW-0472">Membrane</keyword>
<keyword evidence="4" id="KW-1133">Transmembrane helix</keyword>
<evidence type="ECO:0000256" key="2">
    <source>
        <dbReference type="ARBA" id="ARBA00022692"/>
    </source>
</evidence>
<evidence type="ECO:0000256" key="5">
    <source>
        <dbReference type="ARBA" id="ARBA00023136"/>
    </source>
</evidence>
<keyword evidence="8" id="KW-1185">Reference proteome</keyword>
<dbReference type="AlphaFoldDB" id="A0A3S3MUA2"/>